<dbReference type="InterPro" id="IPR052058">
    <property type="entry name" value="Alcohol_O-acetyltransferase"/>
</dbReference>
<dbReference type="PANTHER" id="PTHR28037:SF1">
    <property type="entry name" value="ALCOHOL O-ACETYLTRANSFERASE 1-RELATED"/>
    <property type="match status" value="1"/>
</dbReference>
<sequence>MSRPRTPRSGRTPAAWTAAPAKPVVVEASPASPASPATTTVPPVSPAAPAAAEAAAPASPAAPAAAGAAPSAAQGKPKKPKSISPFAARMVANASGIDVTNPKPNKVFQDDASLGITERYFHHIAEDKNQVIMTISFKLKMPPQARHVSETRLVDLLKLAQSKHFRLSSYVDYDTQVGHTFSKTADQLPLLYRFVPTRDPAVWRRVFDEELNAHFDVHDMRFPLWRVAIVGVPELAGAGIPLSPADIEADAPGTSFDILFSFHHCIGDGLSMLAYARSFLAECTAANINAESLHLDQVQVSQTPPPLLDNYIHSSIFSAIPTGFGLWLQSARKKNMHKFKHLLPDISKPLPALPPPASYPTNTFSSGSVVPATGPAVPEISKPSTPLIVQVPQTPSPAPEIAPVAEIAPAVGPAAGTPISVSPEPAAAPAAPAPAAHDLLQEHIKRTFNPYLATQVRFHTFDAAYVGDLLKSTKANGTTVAALLIVNALSSCRATFAPIAEQRKKHLPRHQGWVATTALRHLIPGSKLLYGADKQTDFATMIFGGYSGSISEPRITIDGKSEFWDRCRRVRKTIGSAAFTSMRRNKLFNWVYRHQSLYKALYKMVDLGQMSHGYSCEVANLGAWDYPAAAPNAPASDDRARLEWFGGTLNCSFEGSRALFTLGVITLGSEMSVTIAYDRNVISEELADDFSRIFKESMDKVRANGAGKIKLSDLTGVKA</sequence>
<feature type="compositionally biased region" description="Low complexity" evidence="1">
    <location>
        <begin position="9"/>
        <end position="75"/>
    </location>
</feature>
<gene>
    <name evidence="2" type="ORF">HK105_208781</name>
</gene>
<feature type="region of interest" description="Disordered" evidence="1">
    <location>
        <begin position="1"/>
        <end position="82"/>
    </location>
</feature>
<dbReference type="PANTHER" id="PTHR28037">
    <property type="entry name" value="ALCOHOL O-ACETYLTRANSFERASE 1-RELATED"/>
    <property type="match status" value="1"/>
</dbReference>
<evidence type="ECO:0000256" key="1">
    <source>
        <dbReference type="SAM" id="MobiDB-lite"/>
    </source>
</evidence>
<name>A0ABR4MWS7_9FUNG</name>
<keyword evidence="3" id="KW-1185">Reference proteome</keyword>
<evidence type="ECO:0000313" key="3">
    <source>
        <dbReference type="Proteomes" id="UP001527925"/>
    </source>
</evidence>
<evidence type="ECO:0000313" key="2">
    <source>
        <dbReference type="EMBL" id="KAL2911724.1"/>
    </source>
</evidence>
<proteinExistence type="predicted"/>
<comment type="caution">
    <text evidence="2">The sequence shown here is derived from an EMBL/GenBank/DDBJ whole genome shotgun (WGS) entry which is preliminary data.</text>
</comment>
<protein>
    <recommendedName>
        <fullName evidence="4">Diacylglycerol O-acyltransferase</fullName>
    </recommendedName>
</protein>
<organism evidence="2 3">
    <name type="scientific">Polyrhizophydium stewartii</name>
    <dbReference type="NCBI Taxonomy" id="2732419"/>
    <lineage>
        <taxon>Eukaryota</taxon>
        <taxon>Fungi</taxon>
        <taxon>Fungi incertae sedis</taxon>
        <taxon>Chytridiomycota</taxon>
        <taxon>Chytridiomycota incertae sedis</taxon>
        <taxon>Chytridiomycetes</taxon>
        <taxon>Rhizophydiales</taxon>
        <taxon>Rhizophydiales incertae sedis</taxon>
        <taxon>Polyrhizophydium</taxon>
    </lineage>
</organism>
<dbReference type="Proteomes" id="UP001527925">
    <property type="component" value="Unassembled WGS sequence"/>
</dbReference>
<evidence type="ECO:0008006" key="4">
    <source>
        <dbReference type="Google" id="ProtNLM"/>
    </source>
</evidence>
<dbReference type="EMBL" id="JADGIZ020000089">
    <property type="protein sequence ID" value="KAL2911724.1"/>
    <property type="molecule type" value="Genomic_DNA"/>
</dbReference>
<accession>A0ABR4MWS7</accession>
<reference evidence="2 3" key="1">
    <citation type="submission" date="2023-09" db="EMBL/GenBank/DDBJ databases">
        <title>Pangenome analysis of Batrachochytrium dendrobatidis and related Chytrids.</title>
        <authorList>
            <person name="Yacoub M.N."/>
            <person name="Stajich J.E."/>
            <person name="James T.Y."/>
        </authorList>
    </citation>
    <scope>NUCLEOTIDE SEQUENCE [LARGE SCALE GENOMIC DNA]</scope>
    <source>
        <strain evidence="2 3">JEL0888</strain>
    </source>
</reference>